<dbReference type="SUPFAM" id="SSF52540">
    <property type="entry name" value="P-loop containing nucleoside triphosphate hydrolases"/>
    <property type="match status" value="1"/>
</dbReference>
<accession>Q9F1J0</accession>
<evidence type="ECO:0000313" key="2">
    <source>
        <dbReference type="EMBL" id="AAG40417.1"/>
    </source>
</evidence>
<dbReference type="RefSeq" id="WP_010904428.1">
    <property type="nucleotide sequence ID" value="NC_002630.1"/>
</dbReference>
<reference evidence="2" key="1">
    <citation type="journal article" date="2000" name="Mol. Microbiol.">
        <title>Enterococcus faecalis conjugative plasmid pAM373: complete nucleotide sequence and genetic analyses of sex pheromone response.</title>
        <authorList>
            <person name="De Boever E.H."/>
            <person name="Clewell D.B."/>
            <person name="Fraser C.M."/>
        </authorList>
    </citation>
    <scope>NUCLEOTIDE SEQUENCE [LARGE SCALE GENOMIC DNA]</scope>
    <source>
        <plasmid evidence="2">pAM373</plasmid>
    </source>
</reference>
<dbReference type="InterPro" id="IPR027417">
    <property type="entry name" value="P-loop_NTPase"/>
</dbReference>
<dbReference type="Gene3D" id="3.40.50.300">
    <property type="entry name" value="P-loop containing nucleotide triphosphate hydrolases"/>
    <property type="match status" value="1"/>
</dbReference>
<dbReference type="InterPro" id="IPR025669">
    <property type="entry name" value="AAA_dom"/>
</dbReference>
<geneLocation type="plasmid" evidence="2">
    <name>pAM373</name>
</geneLocation>
<dbReference type="EMBL" id="AE002565">
    <property type="protein sequence ID" value="AAG40417.1"/>
    <property type="molecule type" value="Genomic_DNA"/>
</dbReference>
<name>Q9F1J0_ENTFL</name>
<dbReference type="InterPro" id="IPR050678">
    <property type="entry name" value="DNA_Partitioning_ATPase"/>
</dbReference>
<dbReference type="PANTHER" id="PTHR13696">
    <property type="entry name" value="P-LOOP CONTAINING NUCLEOSIDE TRIPHOSPHATE HYDROLASE"/>
    <property type="match status" value="1"/>
</dbReference>
<feature type="domain" description="AAA" evidence="1">
    <location>
        <begin position="5"/>
        <end position="187"/>
    </location>
</feature>
<evidence type="ECO:0000259" key="1">
    <source>
        <dbReference type="Pfam" id="PF13614"/>
    </source>
</evidence>
<proteinExistence type="predicted"/>
<protein>
    <submittedName>
        <fullName evidence="2">Replication-associated protein</fullName>
    </submittedName>
</protein>
<sequence length="277" mass="31896">MINLTKIITTGNLKGGVGKTTNAVLLSYTLAKKGYKTCLLDFDMQADATDLVFTTMEFVYKQDISDKFEYTFYSAIKNGQPRKSIIHVTENWDLIPSDTDLVNYQDFLDDNLKTKKEKDFFLNSILNGIKESYDYIIIDVPPTINIYTDSAIVASDYILIVLQTQMKSYRKAVRYANYLSQLRDTYDLNVKALGILPVLMENNSEYDEQIINQAKEEFGIENIFKNPIKQLRRIKRFDWTGITNNLTDAHDNKVHSLYDSVANELITRIGKDEINDK</sequence>
<gene>
    <name evidence="2" type="primary">EP0005</name>
</gene>
<dbReference type="CDD" id="cd02042">
    <property type="entry name" value="ParAB_family"/>
    <property type="match status" value="1"/>
</dbReference>
<dbReference type="AlphaFoldDB" id="Q9F1J0"/>
<keyword evidence="2" id="KW-0614">Plasmid</keyword>
<dbReference type="Pfam" id="PF13614">
    <property type="entry name" value="AAA_31"/>
    <property type="match status" value="1"/>
</dbReference>
<organism evidence="2">
    <name type="scientific">Enterococcus faecalis</name>
    <name type="common">Streptococcus faecalis</name>
    <dbReference type="NCBI Taxonomy" id="1351"/>
    <lineage>
        <taxon>Bacteria</taxon>
        <taxon>Bacillati</taxon>
        <taxon>Bacillota</taxon>
        <taxon>Bacilli</taxon>
        <taxon>Lactobacillales</taxon>
        <taxon>Enterococcaceae</taxon>
        <taxon>Enterococcus</taxon>
    </lineage>
</organism>
<dbReference type="PANTHER" id="PTHR13696:SF98">
    <property type="entry name" value="PLASMID PARTITION PROTEIN A"/>
    <property type="match status" value="1"/>
</dbReference>